<dbReference type="InterPro" id="IPR011333">
    <property type="entry name" value="SKP1/BTB/POZ_sf"/>
</dbReference>
<dbReference type="OrthoDB" id="3218112at2759"/>
<name>A0A9P5PGQ1_9AGAR</name>
<organism evidence="2 3">
    <name type="scientific">Rhodocollybia butyracea</name>
    <dbReference type="NCBI Taxonomy" id="206335"/>
    <lineage>
        <taxon>Eukaryota</taxon>
        <taxon>Fungi</taxon>
        <taxon>Dikarya</taxon>
        <taxon>Basidiomycota</taxon>
        <taxon>Agaricomycotina</taxon>
        <taxon>Agaricomycetes</taxon>
        <taxon>Agaricomycetidae</taxon>
        <taxon>Agaricales</taxon>
        <taxon>Marasmiineae</taxon>
        <taxon>Omphalotaceae</taxon>
        <taxon>Rhodocollybia</taxon>
    </lineage>
</organism>
<dbReference type="AlphaFoldDB" id="A0A9P5PGQ1"/>
<dbReference type="Pfam" id="PF00651">
    <property type="entry name" value="BTB"/>
    <property type="match status" value="1"/>
</dbReference>
<proteinExistence type="predicted"/>
<dbReference type="SMART" id="SM00225">
    <property type="entry name" value="BTB"/>
    <property type="match status" value="1"/>
</dbReference>
<gene>
    <name evidence="2" type="ORF">BDP27DRAFT_1233012</name>
</gene>
<dbReference type="EMBL" id="JADNRY010000160">
    <property type="protein sequence ID" value="KAF9062872.1"/>
    <property type="molecule type" value="Genomic_DNA"/>
</dbReference>
<dbReference type="InterPro" id="IPR000210">
    <property type="entry name" value="BTB/POZ_dom"/>
</dbReference>
<protein>
    <recommendedName>
        <fullName evidence="1">BTB domain-containing protein</fullName>
    </recommendedName>
</protein>
<dbReference type="PROSITE" id="PS50097">
    <property type="entry name" value="BTB"/>
    <property type="match status" value="1"/>
</dbReference>
<evidence type="ECO:0000313" key="3">
    <source>
        <dbReference type="Proteomes" id="UP000772434"/>
    </source>
</evidence>
<dbReference type="SUPFAM" id="SSF54695">
    <property type="entry name" value="POZ domain"/>
    <property type="match status" value="1"/>
</dbReference>
<feature type="domain" description="BTB" evidence="1">
    <location>
        <begin position="15"/>
        <end position="80"/>
    </location>
</feature>
<comment type="caution">
    <text evidence="2">The sequence shown here is derived from an EMBL/GenBank/DDBJ whole genome shotgun (WGS) entry which is preliminary data.</text>
</comment>
<accession>A0A9P5PGQ1</accession>
<dbReference type="Gene3D" id="3.30.710.10">
    <property type="entry name" value="Potassium Channel Kv1.1, Chain A"/>
    <property type="match status" value="1"/>
</dbReference>
<evidence type="ECO:0000313" key="2">
    <source>
        <dbReference type="EMBL" id="KAF9062872.1"/>
    </source>
</evidence>
<evidence type="ECO:0000259" key="1">
    <source>
        <dbReference type="PROSITE" id="PS50097"/>
    </source>
</evidence>
<sequence length="308" mass="35628">MELATKDSKFWFYDGSIVLWVEDTLFRVHQTVLSNSSEVFSTLFSLPQPDDDAQNLMDGCPIVQLHDCAQDFQDLLNALYFPSHFDDFPLDSELDDILNFISGLLRISSKYLVLSLRRKCISLFTRTLPATLEEYDSRGTRGKNTVKRLKSDVVMRAIRLAHETDVRIVLPYAYYCLARLPSRRILEDNPDDISWQQKTVCLVGRERLRYAEMSLSHSFLLGFQPAPGCENVLCSVARSPHTEWHLMETSRHPHPLRPYTRWEKLNVCAVCVSNAKKQHTKGRQEVWNCLPAFFEMKSWEELLSATEC</sequence>
<reference evidence="2" key="1">
    <citation type="submission" date="2020-11" db="EMBL/GenBank/DDBJ databases">
        <authorList>
            <consortium name="DOE Joint Genome Institute"/>
            <person name="Ahrendt S."/>
            <person name="Riley R."/>
            <person name="Andreopoulos W."/>
            <person name="Labutti K."/>
            <person name="Pangilinan J."/>
            <person name="Ruiz-Duenas F.J."/>
            <person name="Barrasa J.M."/>
            <person name="Sanchez-Garcia M."/>
            <person name="Camarero S."/>
            <person name="Miyauchi S."/>
            <person name="Serrano A."/>
            <person name="Linde D."/>
            <person name="Babiker R."/>
            <person name="Drula E."/>
            <person name="Ayuso-Fernandez I."/>
            <person name="Pacheco R."/>
            <person name="Padilla G."/>
            <person name="Ferreira P."/>
            <person name="Barriuso J."/>
            <person name="Kellner H."/>
            <person name="Castanera R."/>
            <person name="Alfaro M."/>
            <person name="Ramirez L."/>
            <person name="Pisabarro A.G."/>
            <person name="Kuo A."/>
            <person name="Tritt A."/>
            <person name="Lipzen A."/>
            <person name="He G."/>
            <person name="Yan M."/>
            <person name="Ng V."/>
            <person name="Cullen D."/>
            <person name="Martin F."/>
            <person name="Rosso M.-N."/>
            <person name="Henrissat B."/>
            <person name="Hibbett D."/>
            <person name="Martinez A.T."/>
            <person name="Grigoriev I.V."/>
        </authorList>
    </citation>
    <scope>NUCLEOTIDE SEQUENCE</scope>
    <source>
        <strain evidence="2">AH 40177</strain>
    </source>
</reference>
<dbReference type="Proteomes" id="UP000772434">
    <property type="component" value="Unassembled WGS sequence"/>
</dbReference>
<keyword evidence="3" id="KW-1185">Reference proteome</keyword>